<dbReference type="SMART" id="SM00343">
    <property type="entry name" value="ZnF_C2HC"/>
    <property type="match status" value="2"/>
</dbReference>
<sequence>MAKHVDSKGKDNRNLQNSFDHDYTKSSDVNDIDTSGCAASSVNFSSTTSVATPAIPNDTRNPLSNDKLIEQNRLLMEQLLLHRSTTTGSSVQSNISNGYYVMPDFNETLSNFVGTESYIEASSWIKSINSTADLHNWPDSFKLETIRTKLKGAAHNWYLGRTFSDWEHFERLFKETFIGTQTSMVERKKLLISRHQQRNETIVEYFHDKSRMCRELALNFCESKQQIVEGLYSRELCLYLLSRNHANENELLNDIVTFTKMNDSRNTRFKNVSRLSHPEAITKNSNCQPEVATKLSTSDSNLKQSFQKKKTRCFNCGSFDHISTGCTQPKRRPGSCFTCGSTEHQITAYPQGKSKFQAVKTQNSSSSAAMMLPTEMVTPAYFINIDLRISDKYVSNILAMIDTGSPVSLLKEKFYPLECTPLMPPSNSGIVGINGSELIILNQSFVDIYPPDTSEPINEPELDIETTLPYETQNKIKDIVITKYINPDTINHELNTVNVPFSEIKIELKDPSVPSCSEFSSPVVLVKKKNGELRLCIDYRELNKRTVRDRYPLPLIDDHLDTLRDKHYFTCIDLKDGFHHIVVEESSRKFTSFTL</sequence>
<dbReference type="PROSITE" id="PS50175">
    <property type="entry name" value="ASP_PROT_RETROV"/>
    <property type="match status" value="1"/>
</dbReference>
<dbReference type="InterPro" id="IPR032567">
    <property type="entry name" value="RTL1-rel"/>
</dbReference>
<dbReference type="InterPro" id="IPR001995">
    <property type="entry name" value="Peptidase_A2_cat"/>
</dbReference>
<dbReference type="GO" id="GO:0003676">
    <property type="term" value="F:nucleic acid binding"/>
    <property type="evidence" value="ECO:0007669"/>
    <property type="project" value="InterPro"/>
</dbReference>
<dbReference type="InterPro" id="IPR000477">
    <property type="entry name" value="RT_dom"/>
</dbReference>
<keyword evidence="4" id="KW-1185">Reference proteome</keyword>
<dbReference type="InterPro" id="IPR043128">
    <property type="entry name" value="Rev_trsase/Diguanyl_cyclase"/>
</dbReference>
<dbReference type="AlphaFoldDB" id="A0A8B8GEQ0"/>
<dbReference type="Pfam" id="PF00078">
    <property type="entry name" value="RVT_1"/>
    <property type="match status" value="1"/>
</dbReference>
<organism evidence="4 5">
    <name type="scientific">Sipha flava</name>
    <name type="common">yellow sugarcane aphid</name>
    <dbReference type="NCBI Taxonomy" id="143950"/>
    <lineage>
        <taxon>Eukaryota</taxon>
        <taxon>Metazoa</taxon>
        <taxon>Ecdysozoa</taxon>
        <taxon>Arthropoda</taxon>
        <taxon>Hexapoda</taxon>
        <taxon>Insecta</taxon>
        <taxon>Pterygota</taxon>
        <taxon>Neoptera</taxon>
        <taxon>Paraneoptera</taxon>
        <taxon>Hemiptera</taxon>
        <taxon>Sternorrhyncha</taxon>
        <taxon>Aphidomorpha</taxon>
        <taxon>Aphidoidea</taxon>
        <taxon>Aphididae</taxon>
        <taxon>Sipha</taxon>
    </lineage>
</organism>
<dbReference type="OrthoDB" id="6628913at2759"/>
<dbReference type="CDD" id="cd01647">
    <property type="entry name" value="RT_LTR"/>
    <property type="match status" value="1"/>
</dbReference>
<dbReference type="GO" id="GO:0071897">
    <property type="term" value="P:DNA biosynthetic process"/>
    <property type="evidence" value="ECO:0007669"/>
    <property type="project" value="UniProtKB-ARBA"/>
</dbReference>
<feature type="compositionally biased region" description="Basic and acidic residues" evidence="1">
    <location>
        <begin position="1"/>
        <end position="25"/>
    </location>
</feature>
<evidence type="ECO:0000259" key="2">
    <source>
        <dbReference type="PROSITE" id="PS50175"/>
    </source>
</evidence>
<dbReference type="GO" id="GO:0006508">
    <property type="term" value="P:proteolysis"/>
    <property type="evidence" value="ECO:0007669"/>
    <property type="project" value="InterPro"/>
</dbReference>
<evidence type="ECO:0000313" key="5">
    <source>
        <dbReference type="RefSeq" id="XP_025421081.1"/>
    </source>
</evidence>
<dbReference type="PROSITE" id="PS50878">
    <property type="entry name" value="RT_POL"/>
    <property type="match status" value="1"/>
</dbReference>
<proteinExistence type="predicted"/>
<dbReference type="Proteomes" id="UP000694846">
    <property type="component" value="Unplaced"/>
</dbReference>
<feature type="domain" description="Reverse transcriptase" evidence="3">
    <location>
        <begin position="507"/>
        <end position="595"/>
    </location>
</feature>
<dbReference type="GeneID" id="112691141"/>
<dbReference type="GO" id="GO:0008270">
    <property type="term" value="F:zinc ion binding"/>
    <property type="evidence" value="ECO:0007669"/>
    <property type="project" value="InterPro"/>
</dbReference>
<dbReference type="InterPro" id="IPR043502">
    <property type="entry name" value="DNA/RNA_pol_sf"/>
</dbReference>
<feature type="domain" description="Peptidase A2" evidence="2">
    <location>
        <begin position="397"/>
        <end position="435"/>
    </location>
</feature>
<dbReference type="InterPro" id="IPR036875">
    <property type="entry name" value="Znf_CCHC_sf"/>
</dbReference>
<dbReference type="Gene3D" id="3.10.10.10">
    <property type="entry name" value="HIV Type 1 Reverse Transcriptase, subunit A, domain 1"/>
    <property type="match status" value="1"/>
</dbReference>
<name>A0A8B8GEQ0_9HEMI</name>
<dbReference type="Gene3D" id="4.10.60.10">
    <property type="entry name" value="Zinc finger, CCHC-type"/>
    <property type="match status" value="1"/>
</dbReference>
<reference evidence="5" key="1">
    <citation type="submission" date="2025-08" db="UniProtKB">
        <authorList>
            <consortium name="RefSeq"/>
        </authorList>
    </citation>
    <scope>IDENTIFICATION</scope>
    <source>
        <tissue evidence="5">Whole body</tissue>
    </source>
</reference>
<accession>A0A8B8GEQ0</accession>
<dbReference type="SUPFAM" id="SSF56672">
    <property type="entry name" value="DNA/RNA polymerases"/>
    <property type="match status" value="1"/>
</dbReference>
<dbReference type="RefSeq" id="XP_025421081.1">
    <property type="nucleotide sequence ID" value="XM_025565296.1"/>
</dbReference>
<evidence type="ECO:0000256" key="1">
    <source>
        <dbReference type="SAM" id="MobiDB-lite"/>
    </source>
</evidence>
<dbReference type="SUPFAM" id="SSF57756">
    <property type="entry name" value="Retrovirus zinc finger-like domains"/>
    <property type="match status" value="1"/>
</dbReference>
<evidence type="ECO:0000259" key="3">
    <source>
        <dbReference type="PROSITE" id="PS50878"/>
    </source>
</evidence>
<dbReference type="InterPro" id="IPR001878">
    <property type="entry name" value="Znf_CCHC"/>
</dbReference>
<dbReference type="PANTHER" id="PTHR15503">
    <property type="entry name" value="LDOC1 RELATED"/>
    <property type="match status" value="1"/>
</dbReference>
<dbReference type="Gene3D" id="3.30.70.270">
    <property type="match status" value="1"/>
</dbReference>
<feature type="region of interest" description="Disordered" evidence="1">
    <location>
        <begin position="1"/>
        <end position="26"/>
    </location>
</feature>
<dbReference type="PANTHER" id="PTHR15503:SF22">
    <property type="entry name" value="TRANSPOSON TY3-I GAG POLYPROTEIN"/>
    <property type="match status" value="1"/>
</dbReference>
<protein>
    <submittedName>
        <fullName evidence="5">Uncharacterized protein LOC112691141</fullName>
    </submittedName>
</protein>
<dbReference type="GO" id="GO:0004190">
    <property type="term" value="F:aspartic-type endopeptidase activity"/>
    <property type="evidence" value="ECO:0007669"/>
    <property type="project" value="InterPro"/>
</dbReference>
<evidence type="ECO:0000313" key="4">
    <source>
        <dbReference type="Proteomes" id="UP000694846"/>
    </source>
</evidence>
<gene>
    <name evidence="5" type="primary">LOC112691141</name>
</gene>